<sequence length="101" mass="11561">MSAESKLSTLVLAASQLGQVHVLDYFRACNRKTEERAKPTKGKAVNIEMENDLRTTAIYRYSELDALLLDLHEKRRSSVIVPWAEGAWRRSSSSPLRISRW</sequence>
<dbReference type="AlphaFoldDB" id="A0AAV4T9A4"/>
<gene>
    <name evidence="1" type="ORF">CEXT_96451</name>
</gene>
<evidence type="ECO:0000313" key="2">
    <source>
        <dbReference type="Proteomes" id="UP001054945"/>
    </source>
</evidence>
<name>A0AAV4T9A4_CAEEX</name>
<dbReference type="EMBL" id="BPLR01010777">
    <property type="protein sequence ID" value="GIY41921.1"/>
    <property type="molecule type" value="Genomic_DNA"/>
</dbReference>
<reference evidence="1 2" key="1">
    <citation type="submission" date="2021-06" db="EMBL/GenBank/DDBJ databases">
        <title>Caerostris extrusa draft genome.</title>
        <authorList>
            <person name="Kono N."/>
            <person name="Arakawa K."/>
        </authorList>
    </citation>
    <scope>NUCLEOTIDE SEQUENCE [LARGE SCALE GENOMIC DNA]</scope>
</reference>
<keyword evidence="2" id="KW-1185">Reference proteome</keyword>
<accession>A0AAV4T9A4</accession>
<evidence type="ECO:0000313" key="1">
    <source>
        <dbReference type="EMBL" id="GIY41921.1"/>
    </source>
</evidence>
<dbReference type="Proteomes" id="UP001054945">
    <property type="component" value="Unassembled WGS sequence"/>
</dbReference>
<protein>
    <submittedName>
        <fullName evidence="1">Uncharacterized protein</fullName>
    </submittedName>
</protein>
<comment type="caution">
    <text evidence="1">The sequence shown here is derived from an EMBL/GenBank/DDBJ whole genome shotgun (WGS) entry which is preliminary data.</text>
</comment>
<organism evidence="1 2">
    <name type="scientific">Caerostris extrusa</name>
    <name type="common">Bark spider</name>
    <name type="synonym">Caerostris bankana</name>
    <dbReference type="NCBI Taxonomy" id="172846"/>
    <lineage>
        <taxon>Eukaryota</taxon>
        <taxon>Metazoa</taxon>
        <taxon>Ecdysozoa</taxon>
        <taxon>Arthropoda</taxon>
        <taxon>Chelicerata</taxon>
        <taxon>Arachnida</taxon>
        <taxon>Araneae</taxon>
        <taxon>Araneomorphae</taxon>
        <taxon>Entelegynae</taxon>
        <taxon>Araneoidea</taxon>
        <taxon>Araneidae</taxon>
        <taxon>Caerostris</taxon>
    </lineage>
</organism>
<proteinExistence type="predicted"/>